<name>A0AAD2HS68_9AGAR</name>
<feature type="transmembrane region" description="Helical" evidence="1">
    <location>
        <begin position="82"/>
        <end position="105"/>
    </location>
</feature>
<dbReference type="AlphaFoldDB" id="A0AAD2HS68"/>
<keyword evidence="3" id="KW-1185">Reference proteome</keyword>
<organism evidence="2 3">
    <name type="scientific">Mycena citricolor</name>
    <dbReference type="NCBI Taxonomy" id="2018698"/>
    <lineage>
        <taxon>Eukaryota</taxon>
        <taxon>Fungi</taxon>
        <taxon>Dikarya</taxon>
        <taxon>Basidiomycota</taxon>
        <taxon>Agaricomycotina</taxon>
        <taxon>Agaricomycetes</taxon>
        <taxon>Agaricomycetidae</taxon>
        <taxon>Agaricales</taxon>
        <taxon>Marasmiineae</taxon>
        <taxon>Mycenaceae</taxon>
        <taxon>Mycena</taxon>
    </lineage>
</organism>
<feature type="transmembrane region" description="Helical" evidence="1">
    <location>
        <begin position="201"/>
        <end position="221"/>
    </location>
</feature>
<dbReference type="PANTHER" id="PTHR42109:SF2">
    <property type="entry name" value="INTEGRAL MEMBRANE PROTEIN"/>
    <property type="match status" value="1"/>
</dbReference>
<accession>A0AAD2HS68</accession>
<keyword evidence="1" id="KW-1133">Transmembrane helix</keyword>
<feature type="transmembrane region" description="Helical" evidence="1">
    <location>
        <begin position="241"/>
        <end position="269"/>
    </location>
</feature>
<feature type="transmembrane region" description="Helical" evidence="1">
    <location>
        <begin position="289"/>
        <end position="308"/>
    </location>
</feature>
<feature type="transmembrane region" description="Helical" evidence="1">
    <location>
        <begin position="156"/>
        <end position="181"/>
    </location>
</feature>
<sequence>MSTLASSLPGARASFGGEAGAALVFLGAYLVVFAWMLFGFFTHRLKWRSRYLLLFFHVTIRLASQGCGIAFGVLGFSNVNVFLAFLILGAEGYFSLVLCAFRFLISWHQHNLASGESWLAPRDAPTSPASKLRKALRFSLLGRLASRVSRGSPMGLIHCLLIGANVAMVVGGSCLAGADLAHPASRDTRTSLRVSKIARSAGQGVFLAINTALLFVILATIRYNRRDGDARGRKGTTHPTLVLLFIAWFPLIVRGIFGLLQACVWSLSYYNPVNYNAGGFTSRFTALEYILGVLTEWLACIILNATYLTSRHDSEKRALARVNESDRVETDDGTSLNRLHGRNVEA</sequence>
<evidence type="ECO:0000313" key="3">
    <source>
        <dbReference type="Proteomes" id="UP001295794"/>
    </source>
</evidence>
<comment type="caution">
    <text evidence="2">The sequence shown here is derived from an EMBL/GenBank/DDBJ whole genome shotgun (WGS) entry which is preliminary data.</text>
</comment>
<keyword evidence="1" id="KW-0472">Membrane</keyword>
<protein>
    <submittedName>
        <fullName evidence="2">Uncharacterized protein</fullName>
    </submittedName>
</protein>
<evidence type="ECO:0000313" key="2">
    <source>
        <dbReference type="EMBL" id="CAK5281151.1"/>
    </source>
</evidence>
<keyword evidence="1" id="KW-0812">Transmembrane</keyword>
<reference evidence="2" key="1">
    <citation type="submission" date="2023-11" db="EMBL/GenBank/DDBJ databases">
        <authorList>
            <person name="De Vega J J."/>
            <person name="De Vega J J."/>
        </authorList>
    </citation>
    <scope>NUCLEOTIDE SEQUENCE</scope>
</reference>
<dbReference type="Proteomes" id="UP001295794">
    <property type="component" value="Unassembled WGS sequence"/>
</dbReference>
<feature type="transmembrane region" description="Helical" evidence="1">
    <location>
        <begin position="20"/>
        <end position="41"/>
    </location>
</feature>
<gene>
    <name evidence="2" type="ORF">MYCIT1_LOCUS32051</name>
</gene>
<dbReference type="PANTHER" id="PTHR42109">
    <property type="entry name" value="UNPLACED GENOMIC SCAFFOLD UM_SCAF_CONTIG_1.265, WHOLE GENOME SHOTGUN SEQUENCE"/>
    <property type="match status" value="1"/>
</dbReference>
<evidence type="ECO:0000256" key="1">
    <source>
        <dbReference type="SAM" id="Phobius"/>
    </source>
</evidence>
<proteinExistence type="predicted"/>
<dbReference type="EMBL" id="CAVNYO010000444">
    <property type="protein sequence ID" value="CAK5281151.1"/>
    <property type="molecule type" value="Genomic_DNA"/>
</dbReference>
<feature type="transmembrane region" description="Helical" evidence="1">
    <location>
        <begin position="53"/>
        <end position="76"/>
    </location>
</feature>